<organism evidence="1 2">
    <name type="scientific">Thermonema lapsum</name>
    <dbReference type="NCBI Taxonomy" id="28195"/>
    <lineage>
        <taxon>Bacteria</taxon>
        <taxon>Pseudomonadati</taxon>
        <taxon>Bacteroidota</taxon>
        <taxon>Cytophagia</taxon>
        <taxon>Cytophagales</taxon>
        <taxon>Thermonemataceae</taxon>
        <taxon>Thermonema</taxon>
    </lineage>
</organism>
<sequence>MQNSPELQIQGKYLGTITKDFAKISHLLKEAAYQMKKRGISQYPIFPICKEKLKVGKLLLDKEEIGSEWNFYISYAEIFRQQGLITDEHFSDFEQVYKPIDEYCCLFVVDKEFINFVFLPYPHDEEEPLA</sequence>
<evidence type="ECO:0000313" key="1">
    <source>
        <dbReference type="EMBL" id="NIK74863.1"/>
    </source>
</evidence>
<keyword evidence="2" id="KW-1185">Reference proteome</keyword>
<dbReference type="RefSeq" id="WP_166921046.1">
    <property type="nucleotide sequence ID" value="NZ_JAASRN010000008.1"/>
</dbReference>
<evidence type="ECO:0000313" key="2">
    <source>
        <dbReference type="Proteomes" id="UP000537126"/>
    </source>
</evidence>
<gene>
    <name evidence="1" type="ORF">FHS56_002396</name>
</gene>
<reference evidence="1 2" key="1">
    <citation type="submission" date="2020-03" db="EMBL/GenBank/DDBJ databases">
        <title>Genomic Encyclopedia of Type Strains, Phase IV (KMG-IV): sequencing the most valuable type-strain genomes for metagenomic binning, comparative biology and taxonomic classification.</title>
        <authorList>
            <person name="Goeker M."/>
        </authorList>
    </citation>
    <scope>NUCLEOTIDE SEQUENCE [LARGE SCALE GENOMIC DNA]</scope>
    <source>
        <strain evidence="1 2">DSM 5718</strain>
    </source>
</reference>
<protein>
    <submittedName>
        <fullName evidence="1">Uncharacterized protein</fullName>
    </submittedName>
</protein>
<dbReference type="Proteomes" id="UP000537126">
    <property type="component" value="Unassembled WGS sequence"/>
</dbReference>
<proteinExistence type="predicted"/>
<name>A0A846MTG5_9BACT</name>
<accession>A0A846MTG5</accession>
<dbReference type="EMBL" id="JAASRN010000008">
    <property type="protein sequence ID" value="NIK74863.1"/>
    <property type="molecule type" value="Genomic_DNA"/>
</dbReference>
<comment type="caution">
    <text evidence="1">The sequence shown here is derived from an EMBL/GenBank/DDBJ whole genome shotgun (WGS) entry which is preliminary data.</text>
</comment>
<dbReference type="AlphaFoldDB" id="A0A846MTG5"/>